<organism evidence="2 3">
    <name type="scientific">Gracilariopsis chorda</name>
    <dbReference type="NCBI Taxonomy" id="448386"/>
    <lineage>
        <taxon>Eukaryota</taxon>
        <taxon>Rhodophyta</taxon>
        <taxon>Florideophyceae</taxon>
        <taxon>Rhodymeniophycidae</taxon>
        <taxon>Gracilariales</taxon>
        <taxon>Gracilariaceae</taxon>
        <taxon>Gracilariopsis</taxon>
    </lineage>
</organism>
<feature type="region of interest" description="Disordered" evidence="1">
    <location>
        <begin position="27"/>
        <end position="51"/>
    </location>
</feature>
<protein>
    <submittedName>
        <fullName evidence="2">Uncharacterized protein</fullName>
    </submittedName>
</protein>
<keyword evidence="3" id="KW-1185">Reference proteome</keyword>
<gene>
    <name evidence="2" type="ORF">BWQ96_06284</name>
</gene>
<comment type="caution">
    <text evidence="2">The sequence shown here is derived from an EMBL/GenBank/DDBJ whole genome shotgun (WGS) entry which is preliminary data.</text>
</comment>
<reference evidence="2 3" key="1">
    <citation type="journal article" date="2018" name="Mol. Biol. Evol.">
        <title>Analysis of the draft genome of the red seaweed Gracilariopsis chorda provides insights into genome size evolution in Rhodophyta.</title>
        <authorList>
            <person name="Lee J."/>
            <person name="Yang E.C."/>
            <person name="Graf L."/>
            <person name="Yang J.H."/>
            <person name="Qiu H."/>
            <person name="Zel Zion U."/>
            <person name="Chan C.X."/>
            <person name="Stephens T.G."/>
            <person name="Weber A.P.M."/>
            <person name="Boo G.H."/>
            <person name="Boo S.M."/>
            <person name="Kim K.M."/>
            <person name="Shin Y."/>
            <person name="Jung M."/>
            <person name="Lee S.J."/>
            <person name="Yim H.S."/>
            <person name="Lee J.H."/>
            <person name="Bhattacharya D."/>
            <person name="Yoon H.S."/>
        </authorList>
    </citation>
    <scope>NUCLEOTIDE SEQUENCE [LARGE SCALE GENOMIC DNA]</scope>
    <source>
        <strain evidence="2 3">SKKU-2015</strain>
        <tissue evidence="2">Whole body</tissue>
    </source>
</reference>
<evidence type="ECO:0000313" key="3">
    <source>
        <dbReference type="Proteomes" id="UP000247409"/>
    </source>
</evidence>
<dbReference type="AlphaFoldDB" id="A0A2V3IPI4"/>
<dbReference type="EMBL" id="NBIV01000106">
    <property type="protein sequence ID" value="PXF43974.1"/>
    <property type="molecule type" value="Genomic_DNA"/>
</dbReference>
<name>A0A2V3IPI4_9FLOR</name>
<sequence length="257" mass="28558">MQSSTTPAFTPPAWAFALLIRLPKPSKPPNDSALNASPAPSATHRAQPSPNAMRELIVQWLMHMRDDPTLNLARSRRRNSASRSLFCRIRAWIGVALRLPVARALPSARSPKPPLITATTTTAVKAPRREEKKPPRKQRRGEANAVQREVAGVIVQQSQSNVSPLYQSLYFSQRLNGQVPTECEQQRSLHEVPSVISGIREQSCVMPFFLVESDNEGRGILERLKEMHSTERDRPSGPLAWVPAVVSFALIALNPLK</sequence>
<accession>A0A2V3IPI4</accession>
<evidence type="ECO:0000313" key="2">
    <source>
        <dbReference type="EMBL" id="PXF43974.1"/>
    </source>
</evidence>
<dbReference type="Proteomes" id="UP000247409">
    <property type="component" value="Unassembled WGS sequence"/>
</dbReference>
<evidence type="ECO:0000256" key="1">
    <source>
        <dbReference type="SAM" id="MobiDB-lite"/>
    </source>
</evidence>
<feature type="region of interest" description="Disordered" evidence="1">
    <location>
        <begin position="121"/>
        <end position="145"/>
    </location>
</feature>
<proteinExistence type="predicted"/>
<feature type="compositionally biased region" description="Polar residues" evidence="1">
    <location>
        <begin position="32"/>
        <end position="50"/>
    </location>
</feature>